<proteinExistence type="predicted"/>
<comment type="caution">
    <text evidence="3">The sequence shown here is derived from an EMBL/GenBank/DDBJ whole genome shotgun (WGS) entry which is preliminary data.</text>
</comment>
<evidence type="ECO:0000313" key="3">
    <source>
        <dbReference type="EMBL" id="KKT63392.1"/>
    </source>
</evidence>
<dbReference type="Proteomes" id="UP000033945">
    <property type="component" value="Unassembled WGS sequence"/>
</dbReference>
<dbReference type="EMBL" id="LCIT01000004">
    <property type="protein sequence ID" value="KKT63392.1"/>
    <property type="molecule type" value="Genomic_DNA"/>
</dbReference>
<gene>
    <name evidence="3" type="ORF">UW55_C0004G0025</name>
</gene>
<accession>A0A0G1L479</accession>
<keyword evidence="2" id="KW-0472">Membrane</keyword>
<evidence type="ECO:0000256" key="2">
    <source>
        <dbReference type="SAM" id="Phobius"/>
    </source>
</evidence>
<sequence>MENETKQKDSLLPASILVSTIILAGVWLYTSGPRDQQNQTQIQPPQKTSEGIILPIRWGDLGVKMVSASVIDAKKFEQLYANREGLNNEAKELLYGDKNGNLKITSENSGMILNLLWALGLGAKNDILESGPIAQYGDTGNFASTGGWTIAKGNAMDHYSKHAFFKLTPEQQALVENVSKNIYRPCCDNSTNFPDCNHGMAMLGLLEIMASQGISEKEMYKTALQVNSFWFPEEYAAIARYFASKGQTLSAIDPKEILGRNYSSASGFRKIAALVPQVKSSGGGGCGVDSGQPTAPQQQSGCGI</sequence>
<evidence type="ECO:0000313" key="4">
    <source>
        <dbReference type="Proteomes" id="UP000033945"/>
    </source>
</evidence>
<dbReference type="AlphaFoldDB" id="A0A0G1L479"/>
<organism evidence="3 4">
    <name type="scientific">Candidatus Giovannonibacteria bacterium GW2011_GWA2_44_26</name>
    <dbReference type="NCBI Taxonomy" id="1618648"/>
    <lineage>
        <taxon>Bacteria</taxon>
        <taxon>Candidatus Giovannoniibacteriota</taxon>
    </lineage>
</organism>
<feature type="transmembrane region" description="Helical" evidence="2">
    <location>
        <begin position="12"/>
        <end position="30"/>
    </location>
</feature>
<reference evidence="3 4" key="1">
    <citation type="journal article" date="2015" name="Nature">
        <title>rRNA introns, odd ribosomes, and small enigmatic genomes across a large radiation of phyla.</title>
        <authorList>
            <person name="Brown C.T."/>
            <person name="Hug L.A."/>
            <person name="Thomas B.C."/>
            <person name="Sharon I."/>
            <person name="Castelle C.J."/>
            <person name="Singh A."/>
            <person name="Wilkins M.J."/>
            <person name="Williams K.H."/>
            <person name="Banfield J.F."/>
        </authorList>
    </citation>
    <scope>NUCLEOTIDE SEQUENCE [LARGE SCALE GENOMIC DNA]</scope>
</reference>
<keyword evidence="2" id="KW-0812">Transmembrane</keyword>
<name>A0A0G1L479_9BACT</name>
<feature type="region of interest" description="Disordered" evidence="1">
    <location>
        <begin position="282"/>
        <end position="304"/>
    </location>
</feature>
<feature type="compositionally biased region" description="Polar residues" evidence="1">
    <location>
        <begin position="292"/>
        <end position="304"/>
    </location>
</feature>
<protein>
    <submittedName>
        <fullName evidence="3">Uncharacterized protein</fullName>
    </submittedName>
</protein>
<evidence type="ECO:0000256" key="1">
    <source>
        <dbReference type="SAM" id="MobiDB-lite"/>
    </source>
</evidence>
<keyword evidence="2" id="KW-1133">Transmembrane helix</keyword>